<dbReference type="Gene3D" id="3.40.50.300">
    <property type="entry name" value="P-loop containing nucleotide triphosphate hydrolases"/>
    <property type="match status" value="1"/>
</dbReference>
<proteinExistence type="predicted"/>
<dbReference type="Gene3D" id="3.80.10.10">
    <property type="entry name" value="Ribonuclease Inhibitor"/>
    <property type="match status" value="2"/>
</dbReference>
<dbReference type="Proteomes" id="UP000790787">
    <property type="component" value="Chromosome 7"/>
</dbReference>
<evidence type="ECO:0000256" key="1">
    <source>
        <dbReference type="ARBA" id="ARBA00022614"/>
    </source>
</evidence>
<dbReference type="SUPFAM" id="SSF52058">
    <property type="entry name" value="L domain-like"/>
    <property type="match status" value="1"/>
</dbReference>
<dbReference type="InterPro" id="IPR032675">
    <property type="entry name" value="LRR_dom_sf"/>
</dbReference>
<dbReference type="SUPFAM" id="SSF46785">
    <property type="entry name" value="Winged helix' DNA-binding domain"/>
    <property type="match status" value="1"/>
</dbReference>
<dbReference type="PaxDb" id="4097-A0A1S3XTE5"/>
<dbReference type="PANTHER" id="PTHR11017:SF267">
    <property type="entry name" value="TMV RESISTANCE PROTEIN N-LIKE"/>
    <property type="match status" value="1"/>
</dbReference>
<dbReference type="InterPro" id="IPR002182">
    <property type="entry name" value="NB-ARC"/>
</dbReference>
<accession>A0A1S3XTE5</accession>
<dbReference type="InterPro" id="IPR058192">
    <property type="entry name" value="WHD_ROQ1-like"/>
</dbReference>
<evidence type="ECO:0000256" key="2">
    <source>
        <dbReference type="ARBA" id="ARBA00022737"/>
    </source>
</evidence>
<dbReference type="GO" id="GO:0043531">
    <property type="term" value="F:ADP binding"/>
    <property type="evidence" value="ECO:0007669"/>
    <property type="project" value="InterPro"/>
</dbReference>
<dbReference type="InterPro" id="IPR044974">
    <property type="entry name" value="Disease_R_plants"/>
</dbReference>
<dbReference type="RefSeq" id="XP_016443218.1">
    <property type="nucleotide sequence ID" value="XM_016587732.1"/>
</dbReference>
<dbReference type="PROSITE" id="PS51450">
    <property type="entry name" value="LRR"/>
    <property type="match status" value="1"/>
</dbReference>
<dbReference type="STRING" id="4097.A0A1S3XTE5"/>
<dbReference type="OrthoDB" id="1357022at2759"/>
<dbReference type="Gene3D" id="1.10.8.430">
    <property type="entry name" value="Helical domain of apoptotic protease-activating factors"/>
    <property type="match status" value="1"/>
</dbReference>
<dbReference type="Gene3D" id="3.40.50.10140">
    <property type="entry name" value="Toll/interleukin-1 receptor homology (TIR) domain"/>
    <property type="match status" value="1"/>
</dbReference>
<sequence>MTQFAYHAFLSLATKIGMSFGDHLLSALSNAGIRAFRVDELEIDEKGCKELQKTIQESRILIVVFTKEYTSSERCLDELVFILESKRTFGRFVLPVFYDVDPSEVRKQKGSFEQDFLMYEERFKSGAEGRRLEWLQKVKEWKAALTEVADLGGMVLQNQSDGCESKFIEEIVKVVARKLNRTVLSVALHPVGIDSRVRDINLWLQDGSTSVDIMAIYGMGGIGKTTLAKTAYNLNFDKFDGSSFLADVNKTSERHDGLVSLQRQLLSNVLGKKVEKIYNVDEGVSKIQEAIRCRRILLVLDDVDDRDQLNVVLGMRGWYYPGSKIIITTRNQHLFDASEVCRCKMYKVTPLNAQESIRLFSWHAFGKEQPSEDHKDLSENVILHCKGIPLALKVLGSSLCDRSIEVWESALRKLKAIPDNKILEKLRVSYDLLPDDDVQNLFLDIVCFFVGKDKDYAVTILDGCGFFSVVGLEILSDRCLIEMDNDKLKVHSLIQDMGKEIIRLESPWEPWKRSRVWRYRDSFNILNEKTGTEKIECLVLDKEMSTKLSKLLKSVRSYFFNEDIGLVGHGNSKKRRKHLEHFGDADTEGSNNIEFEADAFSRMQRLRILQLSYVRFTEFYSLFPKSLRLLCWSGFHMKTIPEDLPLESLVALEMKKSCLEKTWDGTKILRSLKILNFSHSHFLKRTPDFCGLPNLKTLILKDCIKLVKIHESIGVLDRLVYLNLRDCKNLRKLPGSFCKLKSLEKLIISGCSRLVTSAIELGKLESLKTLQANGMNFGQLAPVGGNEKSWRSLWQTWSSNLRRSPDSNQFSFSSLSSSLVSLSLAKCNLTDDALSFGLCNLPSLCFLNLSENLIYNLPQNIKNLCLLQDLWLDGCPSLQSLPELPPSLVKLKAVRCSSLETVTNLPNLMSALFLDVLESENLSEISGLFKLNPIDHFEVEILNTLRLLKLDNRQDTVVEIFSRFTCTKSTYSVQQGLHEFGIFSTYFPGNEVPSWFSNKSEQRLLTLNVDSLPNIKITGLHICVVYARSSPRKFRYFRDGHTFYIKVQNITKGLKWIYAPSFIGIPGENNRLTFLCHWEFGKYLQTGDQINVSLPCWGNTFKMKELGATLAYDKQELDQSSASTSDARELAIRHNPISDYQSEECVMEVFMPSYQMAAHHYYLSHPNYFVLRDNSDLAVRSILNEKLFEDSYVETACSGAEEEADDDSIFDYDEDEDEEAAIAELEELLLRSW</sequence>
<dbReference type="PRINTS" id="PR00364">
    <property type="entry name" value="DISEASERSIST"/>
</dbReference>
<dbReference type="InterPro" id="IPR001611">
    <property type="entry name" value="Leu-rich_rpt"/>
</dbReference>
<reference evidence="5" key="2">
    <citation type="submission" date="2025-08" db="UniProtKB">
        <authorList>
            <consortium name="RefSeq"/>
        </authorList>
    </citation>
    <scope>IDENTIFICATION</scope>
    <source>
        <tissue evidence="5">Leaf</tissue>
    </source>
</reference>
<organism evidence="4 5">
    <name type="scientific">Nicotiana tabacum</name>
    <name type="common">Common tobacco</name>
    <dbReference type="NCBI Taxonomy" id="4097"/>
    <lineage>
        <taxon>Eukaryota</taxon>
        <taxon>Viridiplantae</taxon>
        <taxon>Streptophyta</taxon>
        <taxon>Embryophyta</taxon>
        <taxon>Tracheophyta</taxon>
        <taxon>Spermatophyta</taxon>
        <taxon>Magnoliopsida</taxon>
        <taxon>eudicotyledons</taxon>
        <taxon>Gunneridae</taxon>
        <taxon>Pentapetalae</taxon>
        <taxon>asterids</taxon>
        <taxon>lamiids</taxon>
        <taxon>Solanales</taxon>
        <taxon>Solanaceae</taxon>
        <taxon>Nicotianoideae</taxon>
        <taxon>Nicotianeae</taxon>
        <taxon>Nicotiana</taxon>
    </lineage>
</organism>
<evidence type="ECO:0000256" key="3">
    <source>
        <dbReference type="ARBA" id="ARBA00022821"/>
    </source>
</evidence>
<dbReference type="InterPro" id="IPR035897">
    <property type="entry name" value="Toll_tir_struct_dom_sf"/>
</dbReference>
<name>A0A1S3XTE5_TOBAC</name>
<dbReference type="Pfam" id="PF23282">
    <property type="entry name" value="WHD_ROQ1"/>
    <property type="match status" value="1"/>
</dbReference>
<dbReference type="InterPro" id="IPR036390">
    <property type="entry name" value="WH_DNA-bd_sf"/>
</dbReference>
<keyword evidence="2" id="KW-0677">Repeat</keyword>
<dbReference type="Pfam" id="PF01582">
    <property type="entry name" value="TIR"/>
    <property type="match status" value="1"/>
</dbReference>
<keyword evidence="3" id="KW-0611">Plant defense</keyword>
<dbReference type="SMART" id="SM00255">
    <property type="entry name" value="TIR"/>
    <property type="match status" value="1"/>
</dbReference>
<evidence type="ECO:0000313" key="5">
    <source>
        <dbReference type="RefSeq" id="XP_016443218.2"/>
    </source>
</evidence>
<gene>
    <name evidence="5" type="primary">LOC107768612</name>
</gene>
<dbReference type="KEGG" id="nta:107768612"/>
<dbReference type="InterPro" id="IPR027417">
    <property type="entry name" value="P-loop_NTPase"/>
</dbReference>
<dbReference type="SUPFAM" id="SSF52540">
    <property type="entry name" value="P-loop containing nucleoside triphosphate hydrolases"/>
    <property type="match status" value="1"/>
</dbReference>
<dbReference type="GeneID" id="107768612"/>
<dbReference type="AlphaFoldDB" id="A0A1S3XTE5"/>
<dbReference type="GO" id="GO:0006952">
    <property type="term" value="P:defense response"/>
    <property type="evidence" value="ECO:0007669"/>
    <property type="project" value="UniProtKB-KW"/>
</dbReference>
<dbReference type="GO" id="GO:0007165">
    <property type="term" value="P:signal transduction"/>
    <property type="evidence" value="ECO:0007669"/>
    <property type="project" value="InterPro"/>
</dbReference>
<evidence type="ECO:0000313" key="4">
    <source>
        <dbReference type="Proteomes" id="UP000790787"/>
    </source>
</evidence>
<dbReference type="RefSeq" id="XP_016443218.2">
    <property type="nucleotide sequence ID" value="XM_016587732.2"/>
</dbReference>
<keyword evidence="1" id="KW-0433">Leucine-rich repeat</keyword>
<dbReference type="Pfam" id="PF00931">
    <property type="entry name" value="NB-ARC"/>
    <property type="match status" value="1"/>
</dbReference>
<reference evidence="4" key="1">
    <citation type="journal article" date="2014" name="Nat. Commun.">
        <title>The tobacco genome sequence and its comparison with those of tomato and potato.</title>
        <authorList>
            <person name="Sierro N."/>
            <person name="Battey J.N."/>
            <person name="Ouadi S."/>
            <person name="Bakaher N."/>
            <person name="Bovet L."/>
            <person name="Willig A."/>
            <person name="Goepfert S."/>
            <person name="Peitsch M.C."/>
            <person name="Ivanov N.V."/>
        </authorList>
    </citation>
    <scope>NUCLEOTIDE SEQUENCE [LARGE SCALE GENOMIC DNA]</scope>
</reference>
<dbReference type="PROSITE" id="PS50104">
    <property type="entry name" value="TIR"/>
    <property type="match status" value="1"/>
</dbReference>
<dbReference type="SUPFAM" id="SSF52200">
    <property type="entry name" value="Toll/Interleukin receptor TIR domain"/>
    <property type="match status" value="1"/>
</dbReference>
<dbReference type="InterPro" id="IPR000157">
    <property type="entry name" value="TIR_dom"/>
</dbReference>
<dbReference type="InterPro" id="IPR042197">
    <property type="entry name" value="Apaf_helical"/>
</dbReference>
<protein>
    <submittedName>
        <fullName evidence="5">TMV resistance protein N-like isoform X1</fullName>
    </submittedName>
</protein>
<dbReference type="PANTHER" id="PTHR11017">
    <property type="entry name" value="LEUCINE-RICH REPEAT-CONTAINING PROTEIN"/>
    <property type="match status" value="1"/>
</dbReference>
<keyword evidence="4" id="KW-1185">Reference proteome</keyword>